<dbReference type="GO" id="GO:0008710">
    <property type="term" value="F:8-amino-7-oxononanoate synthase activity"/>
    <property type="evidence" value="ECO:0007669"/>
    <property type="project" value="TreeGrafter"/>
</dbReference>
<dbReference type="InterPro" id="IPR015422">
    <property type="entry name" value="PyrdxlP-dep_Trfase_small"/>
</dbReference>
<dbReference type="AlphaFoldDB" id="A0A137NYE5"/>
<dbReference type="Gene3D" id="3.90.1150.10">
    <property type="entry name" value="Aspartate Aminotransferase, domain 1"/>
    <property type="match status" value="1"/>
</dbReference>
<comment type="cofactor">
    <cofactor evidence="1">
        <name>pyridoxal 5'-phosphate</name>
        <dbReference type="ChEBI" id="CHEBI:597326"/>
    </cofactor>
</comment>
<organism evidence="5 6">
    <name type="scientific">Conidiobolus coronatus (strain ATCC 28846 / CBS 209.66 / NRRL 28638)</name>
    <name type="common">Delacroixia coronata</name>
    <dbReference type="NCBI Taxonomy" id="796925"/>
    <lineage>
        <taxon>Eukaryota</taxon>
        <taxon>Fungi</taxon>
        <taxon>Fungi incertae sedis</taxon>
        <taxon>Zoopagomycota</taxon>
        <taxon>Entomophthoromycotina</taxon>
        <taxon>Entomophthoromycetes</taxon>
        <taxon>Entomophthorales</taxon>
        <taxon>Ancylistaceae</taxon>
        <taxon>Conidiobolus</taxon>
    </lineage>
</organism>
<dbReference type="InterPro" id="IPR015424">
    <property type="entry name" value="PyrdxlP-dep_Trfase"/>
</dbReference>
<dbReference type="InterPro" id="IPR015421">
    <property type="entry name" value="PyrdxlP-dep_Trfase_major"/>
</dbReference>
<dbReference type="PANTHER" id="PTHR13693">
    <property type="entry name" value="CLASS II AMINOTRANSFERASE/8-AMINO-7-OXONONANOATE SYNTHASE"/>
    <property type="match status" value="1"/>
</dbReference>
<dbReference type="EMBL" id="KQ964618">
    <property type="protein sequence ID" value="KXN67691.1"/>
    <property type="molecule type" value="Genomic_DNA"/>
</dbReference>
<dbReference type="Pfam" id="PF00155">
    <property type="entry name" value="Aminotran_1_2"/>
    <property type="match status" value="1"/>
</dbReference>
<gene>
    <name evidence="5" type="ORF">CONCODRAFT_10177</name>
</gene>
<dbReference type="Proteomes" id="UP000070444">
    <property type="component" value="Unassembled WGS sequence"/>
</dbReference>
<dbReference type="Gene3D" id="3.40.640.10">
    <property type="entry name" value="Type I PLP-dependent aspartate aminotransferase-like (Major domain)"/>
    <property type="match status" value="1"/>
</dbReference>
<evidence type="ECO:0000256" key="3">
    <source>
        <dbReference type="ARBA" id="ARBA00022898"/>
    </source>
</evidence>
<reference evidence="5 6" key="1">
    <citation type="journal article" date="2015" name="Genome Biol. Evol.">
        <title>Phylogenomic analyses indicate that early fungi evolved digesting cell walls of algal ancestors of land plants.</title>
        <authorList>
            <person name="Chang Y."/>
            <person name="Wang S."/>
            <person name="Sekimoto S."/>
            <person name="Aerts A.L."/>
            <person name="Choi C."/>
            <person name="Clum A."/>
            <person name="LaButti K.M."/>
            <person name="Lindquist E.A."/>
            <person name="Yee Ngan C."/>
            <person name="Ohm R.A."/>
            <person name="Salamov A.A."/>
            <person name="Grigoriev I.V."/>
            <person name="Spatafora J.W."/>
            <person name="Berbee M.L."/>
        </authorList>
    </citation>
    <scope>NUCLEOTIDE SEQUENCE [LARGE SCALE GENOMIC DNA]</scope>
    <source>
        <strain evidence="5 6">NRRL 28638</strain>
    </source>
</reference>
<dbReference type="GO" id="GO:0030170">
    <property type="term" value="F:pyridoxal phosphate binding"/>
    <property type="evidence" value="ECO:0007669"/>
    <property type="project" value="InterPro"/>
</dbReference>
<dbReference type="STRING" id="796925.A0A137NYE5"/>
<keyword evidence="3" id="KW-0663">Pyridoxal phosphate</keyword>
<evidence type="ECO:0000313" key="5">
    <source>
        <dbReference type="EMBL" id="KXN67691.1"/>
    </source>
</evidence>
<keyword evidence="2 5" id="KW-0808">Transferase</keyword>
<evidence type="ECO:0000259" key="4">
    <source>
        <dbReference type="Pfam" id="PF00155"/>
    </source>
</evidence>
<dbReference type="PANTHER" id="PTHR13693:SF100">
    <property type="entry name" value="8-AMINO-7-OXONONANOATE SYNTHASE"/>
    <property type="match status" value="1"/>
</dbReference>
<dbReference type="OrthoDB" id="2382073at2759"/>
<evidence type="ECO:0000256" key="1">
    <source>
        <dbReference type="ARBA" id="ARBA00001933"/>
    </source>
</evidence>
<dbReference type="OMA" id="MEEYSIN"/>
<sequence length="369" mass="41169">MKHMKDIINEKMLNYFKLRTPNGGGVVKDILARPPMEEYSINVGDNDYLCIASSVNMSTSSSDEIVFSNVFALEGAQCNLEERFSKFLKQEASLITQSGYAANTGIMQSICDKSTHLYVDRLLHSSFRDGIALKKAKAHGFKHNDLDDLEAKIQKFGPGIIMVEGLYSLDGDHAPLRDIIALKKKYSCILLVDESHSLGVFGPNGMGYSGTLEEYSEIDIYTASLAKCFGSRAGIIAGSQLLIDFVKETSFHNIFSSAVMNYDIIRIDKILTKISEMDAERAYLLTISKLLHDAIPKKFLKSKTGDITPIVSIVFDNEKDLVDMNQWLHTKQIFPACFIAPATDRPAIRFTLNCRITVDQLSICQDLSY</sequence>
<accession>A0A137NYE5</accession>
<name>A0A137NYE5_CONC2</name>
<evidence type="ECO:0000313" key="6">
    <source>
        <dbReference type="Proteomes" id="UP000070444"/>
    </source>
</evidence>
<proteinExistence type="predicted"/>
<dbReference type="GO" id="GO:0009102">
    <property type="term" value="P:biotin biosynthetic process"/>
    <property type="evidence" value="ECO:0007669"/>
    <property type="project" value="TreeGrafter"/>
</dbReference>
<protein>
    <submittedName>
        <fullName evidence="5">PLP-dependent transferase</fullName>
    </submittedName>
</protein>
<keyword evidence="6" id="KW-1185">Reference proteome</keyword>
<feature type="domain" description="Aminotransferase class I/classII large" evidence="4">
    <location>
        <begin position="80"/>
        <end position="318"/>
    </location>
</feature>
<evidence type="ECO:0000256" key="2">
    <source>
        <dbReference type="ARBA" id="ARBA00022679"/>
    </source>
</evidence>
<dbReference type="InterPro" id="IPR050087">
    <property type="entry name" value="AON_synthase_class-II"/>
</dbReference>
<dbReference type="SUPFAM" id="SSF53383">
    <property type="entry name" value="PLP-dependent transferases"/>
    <property type="match status" value="1"/>
</dbReference>
<dbReference type="InterPro" id="IPR004839">
    <property type="entry name" value="Aminotransferase_I/II_large"/>
</dbReference>